<dbReference type="PANTHER" id="PTHR21055">
    <property type="entry name" value="PROTEIN PHOSPHATASE 1 REGULATORY SUBUNIT 36"/>
    <property type="match status" value="1"/>
</dbReference>
<dbReference type="InterPro" id="IPR026142">
    <property type="entry name" value="Pro_pase_1_reg_su_36"/>
</dbReference>
<feature type="region of interest" description="Disordered" evidence="1">
    <location>
        <begin position="409"/>
        <end position="468"/>
    </location>
</feature>
<dbReference type="Pfam" id="PF14895">
    <property type="entry name" value="PPPI_inhib"/>
    <property type="match status" value="1"/>
</dbReference>
<evidence type="ECO:0000313" key="3">
    <source>
        <dbReference type="Proteomes" id="UP000242188"/>
    </source>
</evidence>
<dbReference type="PANTHER" id="PTHR21055:SF3">
    <property type="entry name" value="PROTEIN PHOSPHATASE 1 REGULATORY SUBUNIT 36"/>
    <property type="match status" value="1"/>
</dbReference>
<dbReference type="AlphaFoldDB" id="A0A210QDZ9"/>
<feature type="region of interest" description="Disordered" evidence="1">
    <location>
        <begin position="291"/>
        <end position="314"/>
    </location>
</feature>
<feature type="region of interest" description="Disordered" evidence="1">
    <location>
        <begin position="359"/>
        <end position="382"/>
    </location>
</feature>
<feature type="compositionally biased region" description="Acidic residues" evidence="1">
    <location>
        <begin position="415"/>
        <end position="424"/>
    </location>
</feature>
<evidence type="ECO:0000313" key="2">
    <source>
        <dbReference type="EMBL" id="OWF46980.1"/>
    </source>
</evidence>
<dbReference type="OrthoDB" id="6724830at2759"/>
<dbReference type="Proteomes" id="UP000242188">
    <property type="component" value="Unassembled WGS sequence"/>
</dbReference>
<dbReference type="EMBL" id="NEDP02004057">
    <property type="protein sequence ID" value="OWF46980.1"/>
    <property type="molecule type" value="Genomic_DNA"/>
</dbReference>
<reference evidence="2 3" key="1">
    <citation type="journal article" date="2017" name="Nat. Ecol. Evol.">
        <title>Scallop genome provides insights into evolution of bilaterian karyotype and development.</title>
        <authorList>
            <person name="Wang S."/>
            <person name="Zhang J."/>
            <person name="Jiao W."/>
            <person name="Li J."/>
            <person name="Xun X."/>
            <person name="Sun Y."/>
            <person name="Guo X."/>
            <person name="Huan P."/>
            <person name="Dong B."/>
            <person name="Zhang L."/>
            <person name="Hu X."/>
            <person name="Sun X."/>
            <person name="Wang J."/>
            <person name="Zhao C."/>
            <person name="Wang Y."/>
            <person name="Wang D."/>
            <person name="Huang X."/>
            <person name="Wang R."/>
            <person name="Lv J."/>
            <person name="Li Y."/>
            <person name="Zhang Z."/>
            <person name="Liu B."/>
            <person name="Lu W."/>
            <person name="Hui Y."/>
            <person name="Liang J."/>
            <person name="Zhou Z."/>
            <person name="Hou R."/>
            <person name="Li X."/>
            <person name="Liu Y."/>
            <person name="Li H."/>
            <person name="Ning X."/>
            <person name="Lin Y."/>
            <person name="Zhao L."/>
            <person name="Xing Q."/>
            <person name="Dou J."/>
            <person name="Li Y."/>
            <person name="Mao J."/>
            <person name="Guo H."/>
            <person name="Dou H."/>
            <person name="Li T."/>
            <person name="Mu C."/>
            <person name="Jiang W."/>
            <person name="Fu Q."/>
            <person name="Fu X."/>
            <person name="Miao Y."/>
            <person name="Liu J."/>
            <person name="Yu Q."/>
            <person name="Li R."/>
            <person name="Liao H."/>
            <person name="Li X."/>
            <person name="Kong Y."/>
            <person name="Jiang Z."/>
            <person name="Chourrout D."/>
            <person name="Li R."/>
            <person name="Bao Z."/>
        </authorList>
    </citation>
    <scope>NUCLEOTIDE SEQUENCE [LARGE SCALE GENOMIC DNA]</scope>
    <source>
        <strain evidence="2 3">PY_sf001</strain>
    </source>
</reference>
<sequence length="468" mass="52892">MAMDTVKSVPSTGTWTWKDDTNSLEFMSNNPNADRQDKRRRAKEGNKKMDRVASSVAKPGIRGRSQKGNQAKSPHPTLKLKNNQSTVTLDYVKTVALSMLSVQNADGISETFEGILNTDEFDLFLMHLLNYFHCFFDKLLQEHKINTTTYIEPSLSEKKAFEESLVKIGSTEKLLGQAYCVLELGLGLEDHHHMACGRSRVSSTLKDRGMFETLYSFCAYAVHISFRRKDFTVIKKEIGRILRSDTFNPAKQVKKLPEGRQAVSYHKIAAALRDAKNKKFRRFRKQFINRDEKDESSEIKEEQPTGAISKMTPAEYRRLQPKRPAIKTIINQRSPAIVAILPSPKEEANWLFRRRGALSPNSLSKKGREPETEEADDGDMFGDDFFIEKKTFKIGIIGEALSLFNEKTLTPLGANDEEEGEEGEEGKKQAAPEEGTRDKTPPPEQRLSRQQTAISTGTTDAAFVDEED</sequence>
<organism evidence="2 3">
    <name type="scientific">Mizuhopecten yessoensis</name>
    <name type="common">Japanese scallop</name>
    <name type="synonym">Patinopecten yessoensis</name>
    <dbReference type="NCBI Taxonomy" id="6573"/>
    <lineage>
        <taxon>Eukaryota</taxon>
        <taxon>Metazoa</taxon>
        <taxon>Spiralia</taxon>
        <taxon>Lophotrochozoa</taxon>
        <taxon>Mollusca</taxon>
        <taxon>Bivalvia</taxon>
        <taxon>Autobranchia</taxon>
        <taxon>Pteriomorphia</taxon>
        <taxon>Pectinida</taxon>
        <taxon>Pectinoidea</taxon>
        <taxon>Pectinidae</taxon>
        <taxon>Mizuhopecten</taxon>
    </lineage>
</organism>
<proteinExistence type="predicted"/>
<dbReference type="GO" id="GO:0019902">
    <property type="term" value="F:phosphatase binding"/>
    <property type="evidence" value="ECO:0007669"/>
    <property type="project" value="InterPro"/>
</dbReference>
<keyword evidence="3" id="KW-1185">Reference proteome</keyword>
<feature type="compositionally biased region" description="Basic and acidic residues" evidence="1">
    <location>
        <begin position="291"/>
        <end position="303"/>
    </location>
</feature>
<feature type="compositionally biased region" description="Polar residues" evidence="1">
    <location>
        <begin position="23"/>
        <end position="33"/>
    </location>
</feature>
<protein>
    <submittedName>
        <fullName evidence="2">Protein phosphatase 1 regulatory subunit 36</fullName>
    </submittedName>
</protein>
<feature type="compositionally biased region" description="Acidic residues" evidence="1">
    <location>
        <begin position="371"/>
        <end position="382"/>
    </location>
</feature>
<feature type="compositionally biased region" description="Basic and acidic residues" evidence="1">
    <location>
        <begin position="425"/>
        <end position="441"/>
    </location>
</feature>
<name>A0A210QDZ9_MIZYE</name>
<accession>A0A210QDZ9</accession>
<comment type="caution">
    <text evidence="2">The sequence shown here is derived from an EMBL/GenBank/DDBJ whole genome shotgun (WGS) entry which is preliminary data.</text>
</comment>
<gene>
    <name evidence="2" type="ORF">KP79_PYT10097</name>
</gene>
<feature type="region of interest" description="Disordered" evidence="1">
    <location>
        <begin position="1"/>
        <end position="80"/>
    </location>
</feature>
<feature type="compositionally biased region" description="Polar residues" evidence="1">
    <location>
        <begin position="448"/>
        <end position="459"/>
    </location>
</feature>
<evidence type="ECO:0000256" key="1">
    <source>
        <dbReference type="SAM" id="MobiDB-lite"/>
    </source>
</evidence>